<proteinExistence type="predicted"/>
<dbReference type="RefSeq" id="WP_189138325.1">
    <property type="nucleotide sequence ID" value="NZ_BMNK01000003.1"/>
</dbReference>
<evidence type="ECO:0000313" key="2">
    <source>
        <dbReference type="Proteomes" id="UP000660745"/>
    </source>
</evidence>
<protein>
    <submittedName>
        <fullName evidence="1">Uncharacterized protein</fullName>
    </submittedName>
</protein>
<sequence length="69" mass="7842">MMKVKNMEDRVNDLESWAFRTGRDIAEMKAVQAEMQAVQADHTERLDGIERGVRALLDHYGIDPQPADA</sequence>
<organism evidence="1 2">
    <name type="scientific">Nonomuraea glycinis</name>
    <dbReference type="NCBI Taxonomy" id="2047744"/>
    <lineage>
        <taxon>Bacteria</taxon>
        <taxon>Bacillati</taxon>
        <taxon>Actinomycetota</taxon>
        <taxon>Actinomycetes</taxon>
        <taxon>Streptosporangiales</taxon>
        <taxon>Streptosporangiaceae</taxon>
        <taxon>Nonomuraea</taxon>
    </lineage>
</organism>
<dbReference type="AlphaFoldDB" id="A0A918A3L2"/>
<comment type="caution">
    <text evidence="1">The sequence shown here is derived from an EMBL/GenBank/DDBJ whole genome shotgun (WGS) entry which is preliminary data.</text>
</comment>
<name>A0A918A3L2_9ACTN</name>
<reference evidence="1" key="1">
    <citation type="journal article" date="2014" name="Int. J. Syst. Evol. Microbiol.">
        <title>Complete genome sequence of Corynebacterium casei LMG S-19264T (=DSM 44701T), isolated from a smear-ripened cheese.</title>
        <authorList>
            <consortium name="US DOE Joint Genome Institute (JGI-PGF)"/>
            <person name="Walter F."/>
            <person name="Albersmeier A."/>
            <person name="Kalinowski J."/>
            <person name="Ruckert C."/>
        </authorList>
    </citation>
    <scope>NUCLEOTIDE SEQUENCE</scope>
    <source>
        <strain evidence="1">CGMCC 4.7430</strain>
    </source>
</reference>
<dbReference type="EMBL" id="BMNK01000003">
    <property type="protein sequence ID" value="GGP04694.1"/>
    <property type="molecule type" value="Genomic_DNA"/>
</dbReference>
<gene>
    <name evidence="1" type="ORF">GCM10012278_20890</name>
</gene>
<accession>A0A918A3L2</accession>
<reference evidence="1" key="2">
    <citation type="submission" date="2020-09" db="EMBL/GenBank/DDBJ databases">
        <authorList>
            <person name="Sun Q."/>
            <person name="Zhou Y."/>
        </authorList>
    </citation>
    <scope>NUCLEOTIDE SEQUENCE</scope>
    <source>
        <strain evidence="1">CGMCC 4.7430</strain>
    </source>
</reference>
<evidence type="ECO:0000313" key="1">
    <source>
        <dbReference type="EMBL" id="GGP04694.1"/>
    </source>
</evidence>
<keyword evidence="2" id="KW-1185">Reference proteome</keyword>
<dbReference type="Proteomes" id="UP000660745">
    <property type="component" value="Unassembled WGS sequence"/>
</dbReference>